<dbReference type="Gene3D" id="3.30.70.260">
    <property type="match status" value="1"/>
</dbReference>
<dbReference type="CDD" id="cd13631">
    <property type="entry name" value="PBP2_Ct-PDT_like"/>
    <property type="match status" value="1"/>
</dbReference>
<dbReference type="SUPFAM" id="SSF55021">
    <property type="entry name" value="ACT-like"/>
    <property type="match status" value="1"/>
</dbReference>
<evidence type="ECO:0000259" key="16">
    <source>
        <dbReference type="PROSITE" id="PS51671"/>
    </source>
</evidence>
<accession>A0A1B1Y2J0</accession>
<evidence type="ECO:0000256" key="6">
    <source>
        <dbReference type="ARBA" id="ARBA00013147"/>
    </source>
</evidence>
<dbReference type="KEGG" id="wfu:AXE80_01155"/>
<evidence type="ECO:0000256" key="4">
    <source>
        <dbReference type="ARBA" id="ARBA00004817"/>
    </source>
</evidence>
<dbReference type="OrthoDB" id="9802281at2"/>
<dbReference type="PANTHER" id="PTHR21022">
    <property type="entry name" value="PREPHENATE DEHYDRATASE P PROTEIN"/>
    <property type="match status" value="1"/>
</dbReference>
<dbReference type="EC" id="4.2.1.51" evidence="6"/>
<protein>
    <recommendedName>
        <fullName evidence="7">Bifunctional chorismate mutase/prephenate dehydratase</fullName>
        <ecNumber evidence="6">4.2.1.51</ecNumber>
        <ecNumber evidence="5">5.4.99.5</ecNumber>
    </recommendedName>
    <alternativeName>
        <fullName evidence="13">Chorismate mutase-prephenate dehydratase</fullName>
    </alternativeName>
    <alternativeName>
        <fullName evidence="12">p-protein</fullName>
    </alternativeName>
</protein>
<evidence type="ECO:0000256" key="8">
    <source>
        <dbReference type="ARBA" id="ARBA00022605"/>
    </source>
</evidence>
<reference evidence="17 18" key="1">
    <citation type="submission" date="2016-02" db="EMBL/GenBank/DDBJ databases">
        <authorList>
            <person name="Wen L."/>
            <person name="He K."/>
            <person name="Yang H."/>
        </authorList>
    </citation>
    <scope>NUCLEOTIDE SEQUENCE [LARGE SCALE GENOMIC DNA]</scope>
    <source>
        <strain evidence="17 18">CZ1127</strain>
    </source>
</reference>
<dbReference type="GO" id="GO:0004664">
    <property type="term" value="F:prephenate dehydratase activity"/>
    <property type="evidence" value="ECO:0007669"/>
    <property type="project" value="UniProtKB-EC"/>
</dbReference>
<dbReference type="SUPFAM" id="SSF53850">
    <property type="entry name" value="Periplasmic binding protein-like II"/>
    <property type="match status" value="1"/>
</dbReference>
<dbReference type="UniPathway" id="UPA00121">
    <property type="reaction ID" value="UER00345"/>
</dbReference>
<dbReference type="EMBL" id="CP014224">
    <property type="protein sequence ID" value="ANW94982.1"/>
    <property type="molecule type" value="Genomic_DNA"/>
</dbReference>
<dbReference type="Gene3D" id="3.40.190.10">
    <property type="entry name" value="Periplasmic binding protein-like II"/>
    <property type="match status" value="2"/>
</dbReference>
<dbReference type="PANTHER" id="PTHR21022:SF19">
    <property type="entry name" value="PREPHENATE DEHYDRATASE-RELATED"/>
    <property type="match status" value="1"/>
</dbReference>
<keyword evidence="10" id="KW-0584">Phenylalanine biosynthesis</keyword>
<dbReference type="InterPro" id="IPR001086">
    <property type="entry name" value="Preph_deHydtase"/>
</dbReference>
<feature type="domain" description="ACT" evidence="16">
    <location>
        <begin position="192"/>
        <end position="268"/>
    </location>
</feature>
<dbReference type="PROSITE" id="PS51171">
    <property type="entry name" value="PREPHENATE_DEHYDR_3"/>
    <property type="match status" value="1"/>
</dbReference>
<dbReference type="CDD" id="cd04905">
    <property type="entry name" value="ACT_CM-PDT"/>
    <property type="match status" value="1"/>
</dbReference>
<dbReference type="STRING" id="1790137.AXE80_01155"/>
<evidence type="ECO:0000259" key="15">
    <source>
        <dbReference type="PROSITE" id="PS51171"/>
    </source>
</evidence>
<evidence type="ECO:0000256" key="14">
    <source>
        <dbReference type="ARBA" id="ARBA00047848"/>
    </source>
</evidence>
<dbReference type="GO" id="GO:0004106">
    <property type="term" value="F:chorismate mutase activity"/>
    <property type="evidence" value="ECO:0007669"/>
    <property type="project" value="UniProtKB-EC"/>
</dbReference>
<evidence type="ECO:0000256" key="11">
    <source>
        <dbReference type="ARBA" id="ARBA00023239"/>
    </source>
</evidence>
<dbReference type="InterPro" id="IPR045865">
    <property type="entry name" value="ACT-like_dom_sf"/>
</dbReference>
<dbReference type="GO" id="GO:0009094">
    <property type="term" value="P:L-phenylalanine biosynthetic process"/>
    <property type="evidence" value="ECO:0007669"/>
    <property type="project" value="UniProtKB-UniPathway"/>
</dbReference>
<comment type="catalytic activity">
    <reaction evidence="14">
        <text>prephenate + H(+) = 3-phenylpyruvate + CO2 + H2O</text>
        <dbReference type="Rhea" id="RHEA:21648"/>
        <dbReference type="ChEBI" id="CHEBI:15377"/>
        <dbReference type="ChEBI" id="CHEBI:15378"/>
        <dbReference type="ChEBI" id="CHEBI:16526"/>
        <dbReference type="ChEBI" id="CHEBI:18005"/>
        <dbReference type="ChEBI" id="CHEBI:29934"/>
        <dbReference type="EC" id="4.2.1.51"/>
    </reaction>
</comment>
<sequence length="271" mass="30755">MKIAIQGIKGSYHHIVAENYFGEDIELIECMTFGEMPDLVLSGKADYLVMAIENSIAGAILPNYSLIDEYNLAMVGEYYLGINHNLMVMNHQKIEDIKKVYSHPMALLQCRSFFKNHPHIKLIEDADTAEVAKRIQENQLKKVGAIASAKAAEIYGLEMIAEQIQTIKNNFTRFVILQKKESLNNPEVTKASLKFVLKDESGSLGEVLMLLANHKVNLSKIQSLPIIETPWEYAFFADLIFDDYQEYKNAMVDIRSKVSSLKILGEYKNNK</sequence>
<evidence type="ECO:0000256" key="2">
    <source>
        <dbReference type="ARBA" id="ARBA00002364"/>
    </source>
</evidence>
<evidence type="ECO:0000313" key="18">
    <source>
        <dbReference type="Proteomes" id="UP000092967"/>
    </source>
</evidence>
<evidence type="ECO:0000256" key="5">
    <source>
        <dbReference type="ARBA" id="ARBA00012404"/>
    </source>
</evidence>
<dbReference type="InterPro" id="IPR002912">
    <property type="entry name" value="ACT_dom"/>
</dbReference>
<evidence type="ECO:0000256" key="3">
    <source>
        <dbReference type="ARBA" id="ARBA00004741"/>
    </source>
</evidence>
<comment type="catalytic activity">
    <reaction evidence="1">
        <text>chorismate = prephenate</text>
        <dbReference type="Rhea" id="RHEA:13897"/>
        <dbReference type="ChEBI" id="CHEBI:29748"/>
        <dbReference type="ChEBI" id="CHEBI:29934"/>
        <dbReference type="EC" id="5.4.99.5"/>
    </reaction>
</comment>
<keyword evidence="8" id="KW-0028">Amino-acid biosynthesis</keyword>
<comment type="pathway">
    <text evidence="4">Metabolic intermediate biosynthesis; prephenate biosynthesis; prephenate from chorismate: step 1/1.</text>
</comment>
<dbReference type="Proteomes" id="UP000092967">
    <property type="component" value="Chromosome"/>
</dbReference>
<name>A0A1B1Y2J0_9FLAO</name>
<dbReference type="EC" id="5.4.99.5" evidence="5"/>
<feature type="domain" description="Prephenate dehydratase" evidence="15">
    <location>
        <begin position="2"/>
        <end position="179"/>
    </location>
</feature>
<gene>
    <name evidence="17" type="ORF">AXE80_01155</name>
</gene>
<proteinExistence type="predicted"/>
<dbReference type="GO" id="GO:0005737">
    <property type="term" value="C:cytoplasm"/>
    <property type="evidence" value="ECO:0007669"/>
    <property type="project" value="TreeGrafter"/>
</dbReference>
<dbReference type="RefSeq" id="WP_068824086.1">
    <property type="nucleotide sequence ID" value="NZ_CP014224.1"/>
</dbReference>
<evidence type="ECO:0000256" key="1">
    <source>
        <dbReference type="ARBA" id="ARBA00000824"/>
    </source>
</evidence>
<keyword evidence="18" id="KW-1185">Reference proteome</keyword>
<keyword evidence="11" id="KW-0456">Lyase</keyword>
<keyword evidence="9" id="KW-0057">Aromatic amino acid biosynthesis</keyword>
<comment type="function">
    <text evidence="2">Catalyzes the Claisen rearrangement of chorismate to prephenate and the decarboxylation/dehydration of prephenate to phenylpyruvate.</text>
</comment>
<evidence type="ECO:0000256" key="12">
    <source>
        <dbReference type="ARBA" id="ARBA00031175"/>
    </source>
</evidence>
<organism evidence="17 18">
    <name type="scientific">Wenyingzhuangia fucanilytica</name>
    <dbReference type="NCBI Taxonomy" id="1790137"/>
    <lineage>
        <taxon>Bacteria</taxon>
        <taxon>Pseudomonadati</taxon>
        <taxon>Bacteroidota</taxon>
        <taxon>Flavobacteriia</taxon>
        <taxon>Flavobacteriales</taxon>
        <taxon>Flavobacteriaceae</taxon>
        <taxon>Wenyingzhuangia</taxon>
    </lineage>
</organism>
<dbReference type="PROSITE" id="PS51671">
    <property type="entry name" value="ACT"/>
    <property type="match status" value="1"/>
</dbReference>
<comment type="pathway">
    <text evidence="3">Amino-acid biosynthesis; L-phenylalanine biosynthesis; phenylpyruvate from prephenate: step 1/1.</text>
</comment>
<evidence type="ECO:0000256" key="10">
    <source>
        <dbReference type="ARBA" id="ARBA00023222"/>
    </source>
</evidence>
<evidence type="ECO:0000256" key="13">
    <source>
        <dbReference type="ARBA" id="ARBA00031520"/>
    </source>
</evidence>
<dbReference type="AlphaFoldDB" id="A0A1B1Y2J0"/>
<evidence type="ECO:0000313" key="17">
    <source>
        <dbReference type="EMBL" id="ANW94982.1"/>
    </source>
</evidence>
<evidence type="ECO:0000256" key="7">
    <source>
        <dbReference type="ARBA" id="ARBA00014401"/>
    </source>
</evidence>
<dbReference type="FunFam" id="3.40.190.10:FF:000034">
    <property type="entry name" value="Chorismate mutase/prephenate dehydratase"/>
    <property type="match status" value="1"/>
</dbReference>
<evidence type="ECO:0000256" key="9">
    <source>
        <dbReference type="ARBA" id="ARBA00023141"/>
    </source>
</evidence>
<dbReference type="Pfam" id="PF00800">
    <property type="entry name" value="PDT"/>
    <property type="match status" value="1"/>
</dbReference>